<evidence type="ECO:0000256" key="1">
    <source>
        <dbReference type="SAM" id="SignalP"/>
    </source>
</evidence>
<dbReference type="HOGENOM" id="CLU_1039931_0_0_1"/>
<feature type="signal peptide" evidence="1">
    <location>
        <begin position="1"/>
        <end position="23"/>
    </location>
</feature>
<reference evidence="2 4" key="1">
    <citation type="journal article" date="2012" name="Nature">
        <title>Algal genomes reveal evolutionary mosaicism and the fate of nucleomorphs.</title>
        <authorList>
            <consortium name="DOE Joint Genome Institute"/>
            <person name="Curtis B.A."/>
            <person name="Tanifuji G."/>
            <person name="Burki F."/>
            <person name="Gruber A."/>
            <person name="Irimia M."/>
            <person name="Maruyama S."/>
            <person name="Arias M.C."/>
            <person name="Ball S.G."/>
            <person name="Gile G.H."/>
            <person name="Hirakawa Y."/>
            <person name="Hopkins J.F."/>
            <person name="Kuo A."/>
            <person name="Rensing S.A."/>
            <person name="Schmutz J."/>
            <person name="Symeonidi A."/>
            <person name="Elias M."/>
            <person name="Eveleigh R.J."/>
            <person name="Herman E.K."/>
            <person name="Klute M.J."/>
            <person name="Nakayama T."/>
            <person name="Obornik M."/>
            <person name="Reyes-Prieto A."/>
            <person name="Armbrust E.V."/>
            <person name="Aves S.J."/>
            <person name="Beiko R.G."/>
            <person name="Coutinho P."/>
            <person name="Dacks J.B."/>
            <person name="Durnford D.G."/>
            <person name="Fast N.M."/>
            <person name="Green B.R."/>
            <person name="Grisdale C.J."/>
            <person name="Hempel F."/>
            <person name="Henrissat B."/>
            <person name="Hoppner M.P."/>
            <person name="Ishida K."/>
            <person name="Kim E."/>
            <person name="Koreny L."/>
            <person name="Kroth P.G."/>
            <person name="Liu Y."/>
            <person name="Malik S.B."/>
            <person name="Maier U.G."/>
            <person name="McRose D."/>
            <person name="Mock T."/>
            <person name="Neilson J.A."/>
            <person name="Onodera N.T."/>
            <person name="Poole A.M."/>
            <person name="Pritham E.J."/>
            <person name="Richards T.A."/>
            <person name="Rocap G."/>
            <person name="Roy S.W."/>
            <person name="Sarai C."/>
            <person name="Schaack S."/>
            <person name="Shirato S."/>
            <person name="Slamovits C.H."/>
            <person name="Spencer D.F."/>
            <person name="Suzuki S."/>
            <person name="Worden A.Z."/>
            <person name="Zauner S."/>
            <person name="Barry K."/>
            <person name="Bell C."/>
            <person name="Bharti A.K."/>
            <person name="Crow J.A."/>
            <person name="Grimwood J."/>
            <person name="Kramer R."/>
            <person name="Lindquist E."/>
            <person name="Lucas S."/>
            <person name="Salamov A."/>
            <person name="McFadden G.I."/>
            <person name="Lane C.E."/>
            <person name="Keeling P.J."/>
            <person name="Gray M.W."/>
            <person name="Grigoriev I.V."/>
            <person name="Archibald J.M."/>
        </authorList>
    </citation>
    <scope>NUCLEOTIDE SEQUENCE</scope>
    <source>
        <strain evidence="2 4">CCMP2712</strain>
    </source>
</reference>
<dbReference type="EnsemblProtists" id="EKX33227">
    <property type="protein sequence ID" value="EKX33227"/>
    <property type="gene ID" value="GUITHDRAFT_148067"/>
</dbReference>
<sequence length="312" mass="33823">MSRAAASALVVLIATLLVQYAGSQLVVSYSEMRGDVGRDNACQGPFPFQFTYQLLGDRDVKGGREEGDGIVQVDIRQAKGSTAIGWCAKGLDCSLQTVESVLKQSTAENLVSDCTFKPRTPADAGNSVPGYDPKVGIPDYNLKVECGAGQLCVEKGQHVRDIKPNCSPDRPCVSTSRKTPVNSRLFDNLHVPTSEPYVWGSLCRQYDYAEPATSAGGLGWLQGAWRSVNETLLFYLDINTCTCMPQCSACEVMREGVNTVDPTCAAVFPPSSSGVSALVNGEPKLCFMYAAIEGTRMATYEEMIRKRPEFKI</sequence>
<dbReference type="EMBL" id="JH993150">
    <property type="protein sequence ID" value="EKX33227.1"/>
    <property type="molecule type" value="Genomic_DNA"/>
</dbReference>
<organism evidence="2">
    <name type="scientific">Guillardia theta (strain CCMP2712)</name>
    <name type="common">Cryptophyte</name>
    <dbReference type="NCBI Taxonomy" id="905079"/>
    <lineage>
        <taxon>Eukaryota</taxon>
        <taxon>Cryptophyceae</taxon>
        <taxon>Pyrenomonadales</taxon>
        <taxon>Geminigeraceae</taxon>
        <taxon>Guillardia</taxon>
    </lineage>
</organism>
<gene>
    <name evidence="2" type="ORF">GUITHDRAFT_148067</name>
</gene>
<accession>L1IAV5</accession>
<evidence type="ECO:0000313" key="3">
    <source>
        <dbReference type="EnsemblProtists" id="EKX33227"/>
    </source>
</evidence>
<protein>
    <submittedName>
        <fullName evidence="2 3">Uncharacterized protein</fullName>
    </submittedName>
</protein>
<proteinExistence type="predicted"/>
<evidence type="ECO:0000313" key="2">
    <source>
        <dbReference type="EMBL" id="EKX33227.1"/>
    </source>
</evidence>
<dbReference type="PaxDb" id="55529-EKX33227"/>
<dbReference type="KEGG" id="gtt:GUITHDRAFT_148067"/>
<dbReference type="GeneID" id="17289957"/>
<feature type="chain" id="PRO_5008769790" evidence="1">
    <location>
        <begin position="24"/>
        <end position="312"/>
    </location>
</feature>
<reference evidence="3" key="3">
    <citation type="submission" date="2016-03" db="UniProtKB">
        <authorList>
            <consortium name="EnsemblProtists"/>
        </authorList>
    </citation>
    <scope>IDENTIFICATION</scope>
</reference>
<dbReference type="Proteomes" id="UP000011087">
    <property type="component" value="Unassembled WGS sequence"/>
</dbReference>
<keyword evidence="1" id="KW-0732">Signal</keyword>
<name>L1IAV5_GUITC</name>
<evidence type="ECO:0000313" key="4">
    <source>
        <dbReference type="Proteomes" id="UP000011087"/>
    </source>
</evidence>
<keyword evidence="4" id="KW-1185">Reference proteome</keyword>
<reference evidence="4" key="2">
    <citation type="submission" date="2012-11" db="EMBL/GenBank/DDBJ databases">
        <authorList>
            <person name="Kuo A."/>
            <person name="Curtis B.A."/>
            <person name="Tanifuji G."/>
            <person name="Burki F."/>
            <person name="Gruber A."/>
            <person name="Irimia M."/>
            <person name="Maruyama S."/>
            <person name="Arias M.C."/>
            <person name="Ball S.G."/>
            <person name="Gile G.H."/>
            <person name="Hirakawa Y."/>
            <person name="Hopkins J.F."/>
            <person name="Rensing S.A."/>
            <person name="Schmutz J."/>
            <person name="Symeonidi A."/>
            <person name="Elias M."/>
            <person name="Eveleigh R.J."/>
            <person name="Herman E.K."/>
            <person name="Klute M.J."/>
            <person name="Nakayama T."/>
            <person name="Obornik M."/>
            <person name="Reyes-Prieto A."/>
            <person name="Armbrust E.V."/>
            <person name="Aves S.J."/>
            <person name="Beiko R.G."/>
            <person name="Coutinho P."/>
            <person name="Dacks J.B."/>
            <person name="Durnford D.G."/>
            <person name="Fast N.M."/>
            <person name="Green B.R."/>
            <person name="Grisdale C."/>
            <person name="Hempe F."/>
            <person name="Henrissat B."/>
            <person name="Hoppner M.P."/>
            <person name="Ishida K.-I."/>
            <person name="Kim E."/>
            <person name="Koreny L."/>
            <person name="Kroth P.G."/>
            <person name="Liu Y."/>
            <person name="Malik S.-B."/>
            <person name="Maier U.G."/>
            <person name="McRose D."/>
            <person name="Mock T."/>
            <person name="Neilson J.A."/>
            <person name="Onodera N.T."/>
            <person name="Poole A.M."/>
            <person name="Pritham E.J."/>
            <person name="Richards T.A."/>
            <person name="Rocap G."/>
            <person name="Roy S.W."/>
            <person name="Sarai C."/>
            <person name="Schaack S."/>
            <person name="Shirato S."/>
            <person name="Slamovits C.H."/>
            <person name="Spencer D.F."/>
            <person name="Suzuki S."/>
            <person name="Worden A.Z."/>
            <person name="Zauner S."/>
            <person name="Barry K."/>
            <person name="Bell C."/>
            <person name="Bharti A.K."/>
            <person name="Crow J.A."/>
            <person name="Grimwood J."/>
            <person name="Kramer R."/>
            <person name="Lindquist E."/>
            <person name="Lucas S."/>
            <person name="Salamov A."/>
            <person name="McFadden G.I."/>
            <person name="Lane C.E."/>
            <person name="Keeling P.J."/>
            <person name="Gray M.W."/>
            <person name="Grigoriev I.V."/>
            <person name="Archibald J.M."/>
        </authorList>
    </citation>
    <scope>NUCLEOTIDE SEQUENCE</scope>
    <source>
        <strain evidence="4">CCMP2712</strain>
    </source>
</reference>
<dbReference type="RefSeq" id="XP_005820207.1">
    <property type="nucleotide sequence ID" value="XM_005820150.1"/>
</dbReference>
<dbReference type="AlphaFoldDB" id="L1IAV5"/>